<proteinExistence type="predicted"/>
<gene>
    <name evidence="1" type="ORF">L211DRAFT_833139</name>
</gene>
<dbReference type="AlphaFoldDB" id="A0A3N4LZC3"/>
<reference evidence="1 2" key="1">
    <citation type="journal article" date="2018" name="Nat. Ecol. Evol.">
        <title>Pezizomycetes genomes reveal the molecular basis of ectomycorrhizal truffle lifestyle.</title>
        <authorList>
            <person name="Murat C."/>
            <person name="Payen T."/>
            <person name="Noel B."/>
            <person name="Kuo A."/>
            <person name="Morin E."/>
            <person name="Chen J."/>
            <person name="Kohler A."/>
            <person name="Krizsan K."/>
            <person name="Balestrini R."/>
            <person name="Da Silva C."/>
            <person name="Montanini B."/>
            <person name="Hainaut M."/>
            <person name="Levati E."/>
            <person name="Barry K.W."/>
            <person name="Belfiori B."/>
            <person name="Cichocki N."/>
            <person name="Clum A."/>
            <person name="Dockter R.B."/>
            <person name="Fauchery L."/>
            <person name="Guy J."/>
            <person name="Iotti M."/>
            <person name="Le Tacon F."/>
            <person name="Lindquist E.A."/>
            <person name="Lipzen A."/>
            <person name="Malagnac F."/>
            <person name="Mello A."/>
            <person name="Molinier V."/>
            <person name="Miyauchi S."/>
            <person name="Poulain J."/>
            <person name="Riccioni C."/>
            <person name="Rubini A."/>
            <person name="Sitrit Y."/>
            <person name="Splivallo R."/>
            <person name="Traeger S."/>
            <person name="Wang M."/>
            <person name="Zifcakova L."/>
            <person name="Wipf D."/>
            <person name="Zambonelli A."/>
            <person name="Paolocci F."/>
            <person name="Nowrousian M."/>
            <person name="Ottonello S."/>
            <person name="Baldrian P."/>
            <person name="Spatafora J.W."/>
            <person name="Henrissat B."/>
            <person name="Nagy L.G."/>
            <person name="Aury J.M."/>
            <person name="Wincker P."/>
            <person name="Grigoriev I.V."/>
            <person name="Bonfante P."/>
            <person name="Martin F.M."/>
        </authorList>
    </citation>
    <scope>NUCLEOTIDE SEQUENCE [LARGE SCALE GENOMIC DNA]</scope>
    <source>
        <strain evidence="1 2">ATCC MYA-4762</strain>
    </source>
</reference>
<dbReference type="EMBL" id="ML121529">
    <property type="protein sequence ID" value="RPB28150.1"/>
    <property type="molecule type" value="Genomic_DNA"/>
</dbReference>
<sequence>MHTSQQQPLIILVYSSFLLFSLHGERKRLLRFLKRNARGRMAPVSSLEQVLITSPVGSKKRKAAVTEVEEVEVESEEEAAAVVKAKTSILMVPLLGPNRSTPQEYFFKIKKRRQYPPIL</sequence>
<name>A0A3N4LZC3_9PEZI</name>
<organism evidence="1 2">
    <name type="scientific">Terfezia boudieri ATCC MYA-4762</name>
    <dbReference type="NCBI Taxonomy" id="1051890"/>
    <lineage>
        <taxon>Eukaryota</taxon>
        <taxon>Fungi</taxon>
        <taxon>Dikarya</taxon>
        <taxon>Ascomycota</taxon>
        <taxon>Pezizomycotina</taxon>
        <taxon>Pezizomycetes</taxon>
        <taxon>Pezizales</taxon>
        <taxon>Pezizaceae</taxon>
        <taxon>Terfezia</taxon>
    </lineage>
</organism>
<dbReference type="InParanoid" id="A0A3N4LZC3"/>
<evidence type="ECO:0000313" key="2">
    <source>
        <dbReference type="Proteomes" id="UP000267821"/>
    </source>
</evidence>
<feature type="non-terminal residue" evidence="1">
    <location>
        <position position="119"/>
    </location>
</feature>
<protein>
    <submittedName>
        <fullName evidence="1">Uncharacterized protein</fullName>
    </submittedName>
</protein>
<keyword evidence="2" id="KW-1185">Reference proteome</keyword>
<dbReference type="Proteomes" id="UP000267821">
    <property type="component" value="Unassembled WGS sequence"/>
</dbReference>
<accession>A0A3N4LZC3</accession>
<evidence type="ECO:0000313" key="1">
    <source>
        <dbReference type="EMBL" id="RPB28150.1"/>
    </source>
</evidence>